<dbReference type="AlphaFoldDB" id="A0A0F6SFW1"/>
<accession>A0A0F6SFW1</accession>
<dbReference type="Pfam" id="PF09992">
    <property type="entry name" value="NAGPA"/>
    <property type="match status" value="1"/>
</dbReference>
<dbReference type="InterPro" id="IPR018711">
    <property type="entry name" value="NAGPA"/>
</dbReference>
<dbReference type="Proteomes" id="UP000034883">
    <property type="component" value="Chromosome"/>
</dbReference>
<sequence>MIAVTLAASSARAECEAEATLSTGVTVQRCTEDGRRWSVAHADLAASDVGVRVARSGERGQTASAWRASVPGAVLAVQGGAFRFPGWDPEGLTIAEGEPWPGTADDGTRAVLALDAQGAGLVVPAVQTVPVEAWMRSAVSGVEVVRAGAPITACEGDGCERRPRTAVGISSDGRTLVIVVVEGWTATSEGVTDPELGALASEAGAHDAIRIGEGATSALTTAGAVAEIPSSDGALRAAGPFLGIVDRADGATGLLRSVMELPDHTRLPGGTYRVESTDGRLVAMPRPNSSAYWQLDIAARTYIVHASLAGYRDECKVCTVPPGYEEWCSFQMTPGSGTAECAAPPRGIDAGVFPIVDAGEPDAGGVDAGEGSRTSIGGGCGCVVNGARTDWRAAAILAMLAAVVVWMRRGRRA</sequence>
<evidence type="ECO:0000313" key="3">
    <source>
        <dbReference type="Proteomes" id="UP000034883"/>
    </source>
</evidence>
<evidence type="ECO:0000259" key="1">
    <source>
        <dbReference type="Pfam" id="PF09992"/>
    </source>
</evidence>
<dbReference type="EMBL" id="CP011125">
    <property type="protein sequence ID" value="AKF07634.1"/>
    <property type="molecule type" value="Genomic_DNA"/>
</dbReference>
<evidence type="ECO:0000313" key="2">
    <source>
        <dbReference type="EMBL" id="AKF07634.1"/>
    </source>
</evidence>
<name>A0A0F6SFW1_9BACT</name>
<reference evidence="2 3" key="1">
    <citation type="submission" date="2015-03" db="EMBL/GenBank/DDBJ databases">
        <title>Genome assembly of Sandaracinus amylolyticus DSM 53668.</title>
        <authorList>
            <person name="Sharma G."/>
            <person name="Subramanian S."/>
        </authorList>
    </citation>
    <scope>NUCLEOTIDE SEQUENCE [LARGE SCALE GENOMIC DNA]</scope>
    <source>
        <strain evidence="2 3">DSM 53668</strain>
    </source>
</reference>
<dbReference type="STRING" id="927083.DB32_004783"/>
<feature type="domain" description="Phosphodiester glycosidase" evidence="1">
    <location>
        <begin position="72"/>
        <end position="244"/>
    </location>
</feature>
<organism evidence="2 3">
    <name type="scientific">Sandaracinus amylolyticus</name>
    <dbReference type="NCBI Taxonomy" id="927083"/>
    <lineage>
        <taxon>Bacteria</taxon>
        <taxon>Pseudomonadati</taxon>
        <taxon>Myxococcota</taxon>
        <taxon>Polyangia</taxon>
        <taxon>Polyangiales</taxon>
        <taxon>Sandaracinaceae</taxon>
        <taxon>Sandaracinus</taxon>
    </lineage>
</organism>
<proteinExistence type="predicted"/>
<gene>
    <name evidence="2" type="ORF">DB32_004783</name>
</gene>
<protein>
    <recommendedName>
        <fullName evidence="1">Phosphodiester glycosidase domain-containing protein</fullName>
    </recommendedName>
</protein>
<dbReference type="KEGG" id="samy:DB32_004783"/>
<keyword evidence="3" id="KW-1185">Reference proteome</keyword>